<comment type="caution">
    <text evidence="4">The sequence shown here is derived from an EMBL/GenBank/DDBJ whole genome shotgun (WGS) entry which is preliminary data.</text>
</comment>
<feature type="compositionally biased region" description="Low complexity" evidence="2">
    <location>
        <begin position="115"/>
        <end position="128"/>
    </location>
</feature>
<dbReference type="PANTHER" id="PTHR32309:SF13">
    <property type="entry name" value="FERRIC ENTEROBACTIN TRANSPORT PROTEIN FEPE"/>
    <property type="match status" value="1"/>
</dbReference>
<keyword evidence="3" id="KW-1133">Transmembrane helix</keyword>
<feature type="transmembrane region" description="Helical" evidence="3">
    <location>
        <begin position="175"/>
        <end position="195"/>
    </location>
</feature>
<keyword evidence="5" id="KW-1185">Reference proteome</keyword>
<gene>
    <name evidence="4" type="ORF">P2G67_04295</name>
</gene>
<evidence type="ECO:0008006" key="6">
    <source>
        <dbReference type="Google" id="ProtNLM"/>
    </source>
</evidence>
<evidence type="ECO:0000256" key="3">
    <source>
        <dbReference type="SAM" id="Phobius"/>
    </source>
</evidence>
<keyword evidence="3" id="KW-0472">Membrane</keyword>
<evidence type="ECO:0000256" key="2">
    <source>
        <dbReference type="SAM" id="MobiDB-lite"/>
    </source>
</evidence>
<feature type="compositionally biased region" description="Acidic residues" evidence="2">
    <location>
        <begin position="85"/>
        <end position="96"/>
    </location>
</feature>
<proteinExistence type="predicted"/>
<dbReference type="EMBL" id="JARHUD010000002">
    <property type="protein sequence ID" value="MDF2095192.1"/>
    <property type="molecule type" value="Genomic_DNA"/>
</dbReference>
<feature type="compositionally biased region" description="Polar residues" evidence="2">
    <location>
        <begin position="20"/>
        <end position="30"/>
    </location>
</feature>
<reference evidence="4 5" key="1">
    <citation type="submission" date="2023-03" db="EMBL/GenBank/DDBJ databases">
        <title>Fodinicurvata sp. CAU 1616 isolated from sea sendiment.</title>
        <authorList>
            <person name="Kim W."/>
        </authorList>
    </citation>
    <scope>NUCLEOTIDE SEQUENCE [LARGE SCALE GENOMIC DNA]</scope>
    <source>
        <strain evidence="4 5">CAU 1616</strain>
    </source>
</reference>
<feature type="coiled-coil region" evidence="1">
    <location>
        <begin position="341"/>
        <end position="368"/>
    </location>
</feature>
<keyword evidence="1" id="KW-0175">Coiled coil</keyword>
<feature type="region of interest" description="Disordered" evidence="2">
    <location>
        <begin position="1"/>
        <end position="163"/>
    </location>
</feature>
<evidence type="ECO:0000313" key="4">
    <source>
        <dbReference type="EMBL" id="MDF2095192.1"/>
    </source>
</evidence>
<evidence type="ECO:0000313" key="5">
    <source>
        <dbReference type="Proteomes" id="UP001215503"/>
    </source>
</evidence>
<protein>
    <recommendedName>
        <fullName evidence="6">Capsule biosynthesis protein</fullName>
    </recommendedName>
</protein>
<organism evidence="4 5">
    <name type="scientific">Aquibaculum arenosum</name>
    <dbReference type="NCBI Taxonomy" id="3032591"/>
    <lineage>
        <taxon>Bacteria</taxon>
        <taxon>Pseudomonadati</taxon>
        <taxon>Pseudomonadota</taxon>
        <taxon>Alphaproteobacteria</taxon>
        <taxon>Rhodospirillales</taxon>
        <taxon>Rhodovibrionaceae</taxon>
        <taxon>Aquibaculum</taxon>
    </lineage>
</organism>
<dbReference type="Proteomes" id="UP001215503">
    <property type="component" value="Unassembled WGS sequence"/>
</dbReference>
<dbReference type="PANTHER" id="PTHR32309">
    <property type="entry name" value="TYROSINE-PROTEIN KINASE"/>
    <property type="match status" value="1"/>
</dbReference>
<feature type="transmembrane region" description="Helical" evidence="3">
    <location>
        <begin position="506"/>
        <end position="524"/>
    </location>
</feature>
<feature type="compositionally biased region" description="Basic residues" evidence="2">
    <location>
        <begin position="63"/>
        <end position="73"/>
    </location>
</feature>
<keyword evidence="3" id="KW-0812">Transmembrane</keyword>
<sequence>MAHLDDLSKYRRPDDAADSATRQKAGTDSPANGDKAKTELESAQKAGSAASEDDAARREAQVAKRKARQKAKLKAVPPPERPPGEEADDDLFDDDMLSEKSSAPAAAPARKKAAKASAARAKSGAAARAPRREEQEEDNDGATTKPATQPEIREGDSSLHKGKTRPGFFARLKRWLPALLIVGLPTLGGVLYYGFIASDLYYTETRISVRSQSATGAPSLMSSAIGGIQLGSASIEADSIAEFATSHDAVQQLTTQVDLRTIFSREEGDFLSRLSASAPLEDLVEHFQDRVEVTYDQTSGIITIGAKTYRPDDSRNILVALNDISERLVNEFNQRAEADSLRLARSEVERAEQRMADVRSELLQFRLTNQELDPEQRSGSILGIISGLESEYAQVASQLGEMSSYMDGDSMQMTSLRNRLNAIEEQIRVEEQRLIGDDGERRYANVLNDYEMLTLERELAHQDYTSAIASLESARVEAQRQQVYLVPIVEPHQAEAAKFPRREENMALIFVASLLIFLIGRLIVTGINDHLMN</sequence>
<dbReference type="RefSeq" id="WP_275820382.1">
    <property type="nucleotide sequence ID" value="NZ_JARHUD010000002.1"/>
</dbReference>
<dbReference type="InterPro" id="IPR050445">
    <property type="entry name" value="Bact_polysacc_biosynth/exp"/>
</dbReference>
<name>A0ABT5YJS2_9PROT</name>
<feature type="compositionally biased region" description="Basic and acidic residues" evidence="2">
    <location>
        <begin position="1"/>
        <end position="15"/>
    </location>
</feature>
<evidence type="ECO:0000256" key="1">
    <source>
        <dbReference type="SAM" id="Coils"/>
    </source>
</evidence>
<accession>A0ABT5YJS2</accession>